<comment type="caution">
    <text evidence="1">The sequence shown here is derived from an EMBL/GenBank/DDBJ whole genome shotgun (WGS) entry which is preliminary data.</text>
</comment>
<accession>A0AAV0W215</accession>
<proteinExistence type="predicted"/>
<dbReference type="EMBL" id="CARXXK010000001">
    <property type="protein sequence ID" value="CAI6349847.1"/>
    <property type="molecule type" value="Genomic_DNA"/>
</dbReference>
<gene>
    <name evidence="1" type="ORF">MEUPH1_LOCUS6368</name>
</gene>
<keyword evidence="2" id="KW-1185">Reference proteome</keyword>
<reference evidence="1 2" key="1">
    <citation type="submission" date="2023-01" db="EMBL/GenBank/DDBJ databases">
        <authorList>
            <person name="Whitehead M."/>
        </authorList>
    </citation>
    <scope>NUCLEOTIDE SEQUENCE [LARGE SCALE GENOMIC DNA]</scope>
</reference>
<sequence length="144" mass="15756">MDDADTDGGHVVLNVSVSTNSINTHHFEMFLDEICSEKSNCVARVSGADVATERKVRGTVRRTVGLRYTALTPPPQNTSGRHDTLHRAADHGNNGYDTPLSLLLLLSYDPFQPRPNALCTCGAHGCQPRVPQNKAEDLLFLLFP</sequence>
<dbReference type="AlphaFoldDB" id="A0AAV0W215"/>
<protein>
    <recommendedName>
        <fullName evidence="3">Post-SET domain-containing protein</fullName>
    </recommendedName>
</protein>
<evidence type="ECO:0000313" key="2">
    <source>
        <dbReference type="Proteomes" id="UP001160148"/>
    </source>
</evidence>
<organism evidence="1 2">
    <name type="scientific">Macrosiphum euphorbiae</name>
    <name type="common">potato aphid</name>
    <dbReference type="NCBI Taxonomy" id="13131"/>
    <lineage>
        <taxon>Eukaryota</taxon>
        <taxon>Metazoa</taxon>
        <taxon>Ecdysozoa</taxon>
        <taxon>Arthropoda</taxon>
        <taxon>Hexapoda</taxon>
        <taxon>Insecta</taxon>
        <taxon>Pterygota</taxon>
        <taxon>Neoptera</taxon>
        <taxon>Paraneoptera</taxon>
        <taxon>Hemiptera</taxon>
        <taxon>Sternorrhyncha</taxon>
        <taxon>Aphidomorpha</taxon>
        <taxon>Aphidoidea</taxon>
        <taxon>Aphididae</taxon>
        <taxon>Macrosiphini</taxon>
        <taxon>Macrosiphum</taxon>
    </lineage>
</organism>
<evidence type="ECO:0000313" key="1">
    <source>
        <dbReference type="EMBL" id="CAI6349847.1"/>
    </source>
</evidence>
<evidence type="ECO:0008006" key="3">
    <source>
        <dbReference type="Google" id="ProtNLM"/>
    </source>
</evidence>
<name>A0AAV0W215_9HEMI</name>
<dbReference type="Proteomes" id="UP001160148">
    <property type="component" value="Unassembled WGS sequence"/>
</dbReference>